<dbReference type="AlphaFoldDB" id="A0A090RPB9"/>
<dbReference type="EMBL" id="BBMR01000001">
    <property type="protein sequence ID" value="GAL17111.1"/>
    <property type="molecule type" value="Genomic_DNA"/>
</dbReference>
<proteinExistence type="predicted"/>
<reference evidence="1 2" key="2">
    <citation type="submission" date="2014-09" db="EMBL/GenBank/DDBJ databases">
        <authorList>
            <consortium name="NBRP consortium"/>
            <person name="Sawabe T."/>
            <person name="Meirelles P."/>
            <person name="Nakanishi M."/>
            <person name="Sayaka M."/>
            <person name="Hattori M."/>
            <person name="Ohkuma M."/>
        </authorList>
    </citation>
    <scope>NUCLEOTIDE SEQUENCE [LARGE SCALE GENOMIC DNA]</scope>
    <source>
        <strain evidence="2">JCM19235</strain>
    </source>
</reference>
<comment type="caution">
    <text evidence="1">The sequence shown here is derived from an EMBL/GenBank/DDBJ whole genome shotgun (WGS) entry which is preliminary data.</text>
</comment>
<name>A0A090RPB9_9VIBR</name>
<evidence type="ECO:0000313" key="2">
    <source>
        <dbReference type="Proteomes" id="UP000029228"/>
    </source>
</evidence>
<gene>
    <name evidence="1" type="ORF">JCM19235_5660</name>
</gene>
<reference evidence="1 2" key="1">
    <citation type="submission" date="2014-09" db="EMBL/GenBank/DDBJ databases">
        <title>Vibrio maritimus JCM 19235. (C45) whole genome shotgun sequence.</title>
        <authorList>
            <person name="Sawabe T."/>
            <person name="Meirelles P."/>
            <person name="Nakanishi M."/>
            <person name="Sayaka M."/>
            <person name="Hattori M."/>
            <person name="Ohkuma M."/>
        </authorList>
    </citation>
    <scope>NUCLEOTIDE SEQUENCE [LARGE SCALE GENOMIC DNA]</scope>
    <source>
        <strain evidence="2">JCM19235</strain>
    </source>
</reference>
<organism evidence="1 2">
    <name type="scientific">Vibrio maritimus</name>
    <dbReference type="NCBI Taxonomy" id="990268"/>
    <lineage>
        <taxon>Bacteria</taxon>
        <taxon>Pseudomonadati</taxon>
        <taxon>Pseudomonadota</taxon>
        <taxon>Gammaproteobacteria</taxon>
        <taxon>Vibrionales</taxon>
        <taxon>Vibrionaceae</taxon>
        <taxon>Vibrio</taxon>
    </lineage>
</organism>
<sequence length="38" mass="4338">MLNVFKSLFAFAADIVKKRLKMSALSCFFMILTNPINN</sequence>
<keyword evidence="2" id="KW-1185">Reference proteome</keyword>
<protein>
    <submittedName>
        <fullName evidence="1">Uncharacterized protein</fullName>
    </submittedName>
</protein>
<evidence type="ECO:0000313" key="1">
    <source>
        <dbReference type="EMBL" id="GAL17111.1"/>
    </source>
</evidence>
<accession>A0A090RPB9</accession>
<dbReference type="Proteomes" id="UP000029228">
    <property type="component" value="Unassembled WGS sequence"/>
</dbReference>
<dbReference type="STRING" id="990268.JCM19235_5660"/>